<dbReference type="SUPFAM" id="SSF46689">
    <property type="entry name" value="Homeodomain-like"/>
    <property type="match status" value="1"/>
</dbReference>
<dbReference type="AlphaFoldDB" id="A0A0N4W474"/>
<dbReference type="InterPro" id="IPR036397">
    <property type="entry name" value="RNaseH_sf"/>
</dbReference>
<dbReference type="EMBL" id="UZAF01016235">
    <property type="protein sequence ID" value="VDO23748.1"/>
    <property type="molecule type" value="Genomic_DNA"/>
</dbReference>
<name>A0A0N4W474_HAEPC</name>
<proteinExistence type="predicted"/>
<evidence type="ECO:0000313" key="4">
    <source>
        <dbReference type="WBParaSite" id="HPLM_0000467001-mRNA-1"/>
    </source>
</evidence>
<dbReference type="PANTHER" id="PTHR46068:SF1">
    <property type="entry name" value="TRANSPOSASE IS30-LIKE HTH DOMAIN-CONTAINING PROTEIN"/>
    <property type="match status" value="1"/>
</dbReference>
<organism evidence="4">
    <name type="scientific">Haemonchus placei</name>
    <name type="common">Barber's pole worm</name>
    <dbReference type="NCBI Taxonomy" id="6290"/>
    <lineage>
        <taxon>Eukaryota</taxon>
        <taxon>Metazoa</taxon>
        <taxon>Ecdysozoa</taxon>
        <taxon>Nematoda</taxon>
        <taxon>Chromadorea</taxon>
        <taxon>Rhabditida</taxon>
        <taxon>Rhabditina</taxon>
        <taxon>Rhabditomorpha</taxon>
        <taxon>Strongyloidea</taxon>
        <taxon>Trichostrongylidae</taxon>
        <taxon>Haemonchus</taxon>
    </lineage>
</organism>
<dbReference type="PANTHER" id="PTHR46068">
    <property type="entry name" value="PROTEIN CBG27172"/>
    <property type="match status" value="1"/>
</dbReference>
<reference evidence="4" key="1">
    <citation type="submission" date="2017-02" db="UniProtKB">
        <authorList>
            <consortium name="WormBaseParasite"/>
        </authorList>
    </citation>
    <scope>IDENTIFICATION</scope>
</reference>
<dbReference type="Pfam" id="PF13384">
    <property type="entry name" value="HTH_23"/>
    <property type="match status" value="1"/>
</dbReference>
<evidence type="ECO:0000313" key="2">
    <source>
        <dbReference type="EMBL" id="VDO23748.1"/>
    </source>
</evidence>
<dbReference type="OrthoDB" id="5850996at2759"/>
<sequence>MVKHSPDRSAIVRLYKAGRPPATIAKHLDIYRSVVYRTFQRYDTLVDSKTAAEVEDLVLFLRRRSSRCIPTVPRRLLSSAQQARVKKCRQLLLRTGNKGQHSIVSSDKKLYTVEQQFIAQNVRVIARNAKEADKKGRVVHRAAQPVQFTVWAGICASGKTPLIFVDPDFKFDKDYYLKTILEGALLP</sequence>
<gene>
    <name evidence="2" type="ORF">HPLM_LOCUS4662</name>
</gene>
<dbReference type="InterPro" id="IPR009057">
    <property type="entry name" value="Homeodomain-like_sf"/>
</dbReference>
<comment type="subcellular location">
    <subcellularLocation>
        <location evidence="1">Nucleus</location>
    </subcellularLocation>
</comment>
<evidence type="ECO:0000256" key="1">
    <source>
        <dbReference type="ARBA" id="ARBA00004123"/>
    </source>
</evidence>
<dbReference type="GO" id="GO:0005634">
    <property type="term" value="C:nucleus"/>
    <property type="evidence" value="ECO:0007669"/>
    <property type="project" value="UniProtKB-SubCell"/>
</dbReference>
<protein>
    <submittedName>
        <fullName evidence="4">Homeodomain-like domain-containing protein</fullName>
    </submittedName>
</protein>
<dbReference type="STRING" id="6290.A0A0N4W474"/>
<dbReference type="Proteomes" id="UP000268014">
    <property type="component" value="Unassembled WGS sequence"/>
</dbReference>
<keyword evidence="3" id="KW-1185">Reference proteome</keyword>
<dbReference type="Gene3D" id="3.30.420.10">
    <property type="entry name" value="Ribonuclease H-like superfamily/Ribonuclease H"/>
    <property type="match status" value="1"/>
</dbReference>
<evidence type="ECO:0000313" key="3">
    <source>
        <dbReference type="Proteomes" id="UP000268014"/>
    </source>
</evidence>
<accession>A0A0N4W474</accession>
<reference evidence="2 3" key="2">
    <citation type="submission" date="2018-11" db="EMBL/GenBank/DDBJ databases">
        <authorList>
            <consortium name="Pathogen Informatics"/>
        </authorList>
    </citation>
    <scope>NUCLEOTIDE SEQUENCE [LARGE SCALE GENOMIC DNA]</scope>
    <source>
        <strain evidence="2 3">MHpl1</strain>
    </source>
</reference>
<dbReference type="GO" id="GO:0003676">
    <property type="term" value="F:nucleic acid binding"/>
    <property type="evidence" value="ECO:0007669"/>
    <property type="project" value="InterPro"/>
</dbReference>
<dbReference type="WBParaSite" id="HPLM_0000467001-mRNA-1">
    <property type="protein sequence ID" value="HPLM_0000467001-mRNA-1"/>
    <property type="gene ID" value="HPLM_0000467001"/>
</dbReference>